<dbReference type="InterPro" id="IPR003777">
    <property type="entry name" value="XdhC_CoxI"/>
</dbReference>
<dbReference type="PANTHER" id="PTHR30388:SF6">
    <property type="entry name" value="XANTHINE DEHYDROGENASE SUBUNIT A-RELATED"/>
    <property type="match status" value="1"/>
</dbReference>
<reference evidence="3" key="1">
    <citation type="submission" date="2021-03" db="EMBL/GenBank/DDBJ databases">
        <title>Roseibium sp. CAU 1637 isolated from Incheon.</title>
        <authorList>
            <person name="Kim W."/>
        </authorList>
    </citation>
    <scope>NUCLEOTIDE SEQUENCE</scope>
    <source>
        <strain evidence="3">CAU 1637</strain>
    </source>
</reference>
<evidence type="ECO:0000313" key="3">
    <source>
        <dbReference type="EMBL" id="MBO0345296.1"/>
    </source>
</evidence>
<accession>A0A939EMH0</accession>
<feature type="domain" description="XdhC- CoxI" evidence="1">
    <location>
        <begin position="25"/>
        <end position="91"/>
    </location>
</feature>
<dbReference type="Pfam" id="PF13478">
    <property type="entry name" value="XdhC_C"/>
    <property type="match status" value="1"/>
</dbReference>
<keyword evidence="4" id="KW-1185">Reference proteome</keyword>
<organism evidence="3 4">
    <name type="scientific">Roseibium limicola</name>
    <dbReference type="NCBI Taxonomy" id="2816037"/>
    <lineage>
        <taxon>Bacteria</taxon>
        <taxon>Pseudomonadati</taxon>
        <taxon>Pseudomonadota</taxon>
        <taxon>Alphaproteobacteria</taxon>
        <taxon>Hyphomicrobiales</taxon>
        <taxon>Stappiaceae</taxon>
        <taxon>Roseibium</taxon>
    </lineage>
</organism>
<protein>
    <submittedName>
        <fullName evidence="3">XdhC family protein</fullName>
    </submittedName>
</protein>
<evidence type="ECO:0000259" key="1">
    <source>
        <dbReference type="Pfam" id="PF02625"/>
    </source>
</evidence>
<dbReference type="InterPro" id="IPR027051">
    <property type="entry name" value="XdhC_Rossmann_dom"/>
</dbReference>
<dbReference type="EMBL" id="JAFLNF010000003">
    <property type="protein sequence ID" value="MBO0345296.1"/>
    <property type="molecule type" value="Genomic_DNA"/>
</dbReference>
<sequence length="297" mass="31530">MTRYEANNLTPPVREDLSLLMDRLRTQGEPFALATVVRTLSVTAAKAGAKAVITADGAIAGGWIGGGCARGAVLKAARQTLEDGQPKLVSIQPEDLLKDLGVGAGDERDGVRFARNMCPSQGSMDIFVEPVLPRPVLTIFGGSPVAVALSDLAPRLGFEVTVCAQAEDLPQFHPALRLVEGFDHQVNDKAQRFCIVATQGKGDQLALKAALGLPSAHLAFVGSRRKAAVICEKLRDEGQDLAQLDRLKAPAGLDLGAITPEEIALSILAEILAVRRKSQRQELDIDAKKTDALGESD</sequence>
<dbReference type="InterPro" id="IPR052698">
    <property type="entry name" value="MoCofactor_Util/Proc"/>
</dbReference>
<evidence type="ECO:0000259" key="2">
    <source>
        <dbReference type="Pfam" id="PF13478"/>
    </source>
</evidence>
<dbReference type="RefSeq" id="WP_206939750.1">
    <property type="nucleotide sequence ID" value="NZ_JAFLNF010000003.1"/>
</dbReference>
<comment type="caution">
    <text evidence="3">The sequence shown here is derived from an EMBL/GenBank/DDBJ whole genome shotgun (WGS) entry which is preliminary data.</text>
</comment>
<dbReference type="Gene3D" id="3.40.50.720">
    <property type="entry name" value="NAD(P)-binding Rossmann-like Domain"/>
    <property type="match status" value="1"/>
</dbReference>
<name>A0A939EMH0_9HYPH</name>
<dbReference type="Proteomes" id="UP000664779">
    <property type="component" value="Unassembled WGS sequence"/>
</dbReference>
<dbReference type="Pfam" id="PF02625">
    <property type="entry name" value="XdhC_CoxI"/>
    <property type="match status" value="1"/>
</dbReference>
<dbReference type="PANTHER" id="PTHR30388">
    <property type="entry name" value="ALDEHYDE OXIDOREDUCTASE MOLYBDENUM COFACTOR ASSEMBLY PROTEIN"/>
    <property type="match status" value="1"/>
</dbReference>
<evidence type="ECO:0000313" key="4">
    <source>
        <dbReference type="Proteomes" id="UP000664779"/>
    </source>
</evidence>
<gene>
    <name evidence="3" type="ORF">J0X15_08690</name>
</gene>
<feature type="domain" description="XdhC Rossmann" evidence="2">
    <location>
        <begin position="137"/>
        <end position="271"/>
    </location>
</feature>
<proteinExistence type="predicted"/>
<dbReference type="AlphaFoldDB" id="A0A939EMH0"/>